<dbReference type="Proteomes" id="UP000696573">
    <property type="component" value="Unassembled WGS sequence"/>
</dbReference>
<keyword evidence="2" id="KW-1185">Reference proteome</keyword>
<reference evidence="1" key="1">
    <citation type="submission" date="2021-10" db="EMBL/GenBank/DDBJ databases">
        <authorList>
            <person name="Piombo E."/>
        </authorList>
    </citation>
    <scope>NUCLEOTIDE SEQUENCE</scope>
</reference>
<organism evidence="1 2">
    <name type="scientific">Clonostachys rhizophaga</name>
    <dbReference type="NCBI Taxonomy" id="160324"/>
    <lineage>
        <taxon>Eukaryota</taxon>
        <taxon>Fungi</taxon>
        <taxon>Dikarya</taxon>
        <taxon>Ascomycota</taxon>
        <taxon>Pezizomycotina</taxon>
        <taxon>Sordariomycetes</taxon>
        <taxon>Hypocreomycetidae</taxon>
        <taxon>Hypocreales</taxon>
        <taxon>Bionectriaceae</taxon>
        <taxon>Clonostachys</taxon>
    </lineage>
</organism>
<dbReference type="OrthoDB" id="2520703at2759"/>
<accession>A0A9N9VTN1</accession>
<evidence type="ECO:0000313" key="1">
    <source>
        <dbReference type="EMBL" id="CAH0031046.1"/>
    </source>
</evidence>
<comment type="caution">
    <text evidence="1">The sequence shown here is derived from an EMBL/GenBank/DDBJ whole genome shotgun (WGS) entry which is preliminary data.</text>
</comment>
<dbReference type="AlphaFoldDB" id="A0A9N9VTN1"/>
<sequence>MSVSVFRNTPAYPKDQGPCSRSRNIKFLRLILIHKPWLAKHVDTVTFGRFSTLEGQTKYAENWVNDPCPVSDYELGIFQHHIEYILGQCLQLWNGLISGRMTFRLNVISPKSFIQFIRTMSNSSYYFGSEWIKKEYLEMTIPLRNLQDVYHERLDEQGHGYFYNERSI</sequence>
<dbReference type="EMBL" id="CABFNQ020000741">
    <property type="protein sequence ID" value="CAH0031046.1"/>
    <property type="molecule type" value="Genomic_DNA"/>
</dbReference>
<name>A0A9N9VTN1_9HYPO</name>
<protein>
    <submittedName>
        <fullName evidence="1">Uncharacterized protein</fullName>
    </submittedName>
</protein>
<evidence type="ECO:0000313" key="2">
    <source>
        <dbReference type="Proteomes" id="UP000696573"/>
    </source>
</evidence>
<proteinExistence type="predicted"/>
<gene>
    <name evidence="1" type="ORF">CRHIZ90672A_00009727</name>
</gene>